<gene>
    <name evidence="1" type="ORF">IV454_18805</name>
</gene>
<evidence type="ECO:0000313" key="2">
    <source>
        <dbReference type="Proteomes" id="UP000662888"/>
    </source>
</evidence>
<dbReference type="RefSeq" id="WP_206087315.1">
    <property type="nucleotide sequence ID" value="NZ_CP065053.1"/>
</dbReference>
<sequence>MNPKKITGLANVALTFRASSDDECRQNRSGSIFLQIFFANVAETPWLLAPSKKFLAARCDLLIQQRSQHLPLHQDYFRGPTAC</sequence>
<proteinExistence type="predicted"/>
<dbReference type="Proteomes" id="UP000662888">
    <property type="component" value="Chromosome"/>
</dbReference>
<keyword evidence="2" id="KW-1185">Reference proteome</keyword>
<reference evidence="1 2" key="1">
    <citation type="submission" date="2020-11" db="EMBL/GenBank/DDBJ databases">
        <authorList>
            <person name="Sun Q."/>
        </authorList>
    </citation>
    <scope>NUCLEOTIDE SEQUENCE [LARGE SCALE GENOMIC DNA]</scope>
    <source>
        <strain evidence="1 2">P8398</strain>
    </source>
</reference>
<protein>
    <submittedName>
        <fullName evidence="1">Uncharacterized protein</fullName>
    </submittedName>
</protein>
<name>A0AA48W6H0_9BURK</name>
<evidence type="ECO:0000313" key="1">
    <source>
        <dbReference type="EMBL" id="QPI47636.1"/>
    </source>
</evidence>
<accession>A0AA48W6H0</accession>
<organism evidence="1 2">
    <name type="scientific">Massilia antarctica</name>
    <dbReference type="NCBI Taxonomy" id="2765360"/>
    <lineage>
        <taxon>Bacteria</taxon>
        <taxon>Pseudomonadati</taxon>
        <taxon>Pseudomonadota</taxon>
        <taxon>Betaproteobacteria</taxon>
        <taxon>Burkholderiales</taxon>
        <taxon>Oxalobacteraceae</taxon>
        <taxon>Telluria group</taxon>
        <taxon>Massilia</taxon>
    </lineage>
</organism>
<dbReference type="EMBL" id="CP065053">
    <property type="protein sequence ID" value="QPI47636.1"/>
    <property type="molecule type" value="Genomic_DNA"/>
</dbReference>